<dbReference type="PANTHER" id="PTHR43792">
    <property type="entry name" value="GNAT FAMILY, PUTATIVE (AFU_ORTHOLOGUE AFUA_3G00765)-RELATED-RELATED"/>
    <property type="match status" value="1"/>
</dbReference>
<accession>A0A0F7HJC2</accession>
<organism evidence="3 5">
    <name type="scientific">Salinicoccus halodurans</name>
    <dbReference type="NCBI Taxonomy" id="407035"/>
    <lineage>
        <taxon>Bacteria</taxon>
        <taxon>Bacillati</taxon>
        <taxon>Bacillota</taxon>
        <taxon>Bacilli</taxon>
        <taxon>Bacillales</taxon>
        <taxon>Staphylococcaceae</taxon>
        <taxon>Salinicoccus</taxon>
    </lineage>
</organism>
<dbReference type="InterPro" id="IPR016181">
    <property type="entry name" value="Acyl_CoA_acyltransferase"/>
</dbReference>
<evidence type="ECO:0000313" key="5">
    <source>
        <dbReference type="Proteomes" id="UP000183090"/>
    </source>
</evidence>
<dbReference type="Proteomes" id="UP000034029">
    <property type="component" value="Chromosome"/>
</dbReference>
<dbReference type="Proteomes" id="UP000183090">
    <property type="component" value="Unassembled WGS sequence"/>
</dbReference>
<evidence type="ECO:0000259" key="1">
    <source>
        <dbReference type="PROSITE" id="PS51186"/>
    </source>
</evidence>
<reference evidence="3 5" key="3">
    <citation type="submission" date="2016-10" db="EMBL/GenBank/DDBJ databases">
        <authorList>
            <person name="Varghese N."/>
            <person name="Submissions S."/>
        </authorList>
    </citation>
    <scope>NUCLEOTIDE SEQUENCE [LARGE SCALE GENOMIC DNA]</scope>
    <source>
        <strain evidence="3 5">CGMCC 1.6501</strain>
    </source>
</reference>
<sequence length="187" mass="22003">MKYIKTKRLIMRDWKQSDIPEFVKMNRDQDVRRYFPNMLSAEASEKLAVDIQKDIEDRGFGLFAVERRDTGEFIGFTGMQVLEENGPFRLEILPCIEIGWRFSKKHWNQGFATEAARGVLKFAERHTDIKKVYALAAERNVPSINIMKKIGMEKVDVFNHPQIIDGHSLKKHVIYDIELEKRRRFSL</sequence>
<dbReference type="InterPro" id="IPR051531">
    <property type="entry name" value="N-acetyltransferase"/>
</dbReference>
<dbReference type="EMBL" id="FOTB01000004">
    <property type="protein sequence ID" value="SFK84646.1"/>
    <property type="molecule type" value="Genomic_DNA"/>
</dbReference>
<dbReference type="PANTHER" id="PTHR43792:SF1">
    <property type="entry name" value="N-ACETYLTRANSFERASE DOMAIN-CONTAINING PROTEIN"/>
    <property type="match status" value="1"/>
</dbReference>
<dbReference type="OrthoDB" id="9798081at2"/>
<reference evidence="4" key="2">
    <citation type="submission" date="2015-04" db="EMBL/GenBank/DDBJ databases">
        <title>Complete genome sequence of Salinicoccus halodurans strain H3B36, isolated from the Qaidam basin of China.</title>
        <authorList>
            <person name="Ma Y."/>
            <person name="Jiang K."/>
            <person name="Xue Y."/>
        </authorList>
    </citation>
    <scope>NUCLEOTIDE SEQUENCE [LARGE SCALE GENOMIC DNA]</scope>
    <source>
        <strain evidence="4">H3B36</strain>
    </source>
</reference>
<dbReference type="PROSITE" id="PS51186">
    <property type="entry name" value="GNAT"/>
    <property type="match status" value="1"/>
</dbReference>
<dbReference type="Gene3D" id="3.40.630.30">
    <property type="match status" value="1"/>
</dbReference>
<gene>
    <name evidence="2" type="ORF">AAT16_02365</name>
    <name evidence="3" type="ORF">SAMN05216235_2051</name>
</gene>
<dbReference type="Pfam" id="PF13302">
    <property type="entry name" value="Acetyltransf_3"/>
    <property type="match status" value="1"/>
</dbReference>
<evidence type="ECO:0000313" key="4">
    <source>
        <dbReference type="Proteomes" id="UP000034029"/>
    </source>
</evidence>
<keyword evidence="4" id="KW-1185">Reference proteome</keyword>
<dbReference type="InterPro" id="IPR000182">
    <property type="entry name" value="GNAT_dom"/>
</dbReference>
<feature type="domain" description="N-acetyltransferase" evidence="1">
    <location>
        <begin position="9"/>
        <end position="180"/>
    </location>
</feature>
<reference evidence="2 4" key="1">
    <citation type="journal article" date="2015" name="Int. J. Syst. Evol. Microbiol.">
        <title>Complete genome sequence of Salinicoccus halodurans H3B36, isolated from the Qaidam Basin in China.</title>
        <authorList>
            <person name="Jiang K."/>
            <person name="Xue Y."/>
            <person name="Ma Y."/>
        </authorList>
    </citation>
    <scope>NUCLEOTIDE SEQUENCE [LARGE SCALE GENOMIC DNA]</scope>
    <source>
        <strain evidence="2 4">H3B36</strain>
    </source>
</reference>
<name>A0A0F7HJC2_9STAP</name>
<protein>
    <submittedName>
        <fullName evidence="3">Protein N-acetyltransferase, RimJ/RimL family</fullName>
    </submittedName>
</protein>
<evidence type="ECO:0000313" key="3">
    <source>
        <dbReference type="EMBL" id="SFK84646.1"/>
    </source>
</evidence>
<proteinExistence type="predicted"/>
<dbReference type="AlphaFoldDB" id="A0A0F7HJC2"/>
<dbReference type="GO" id="GO:0016747">
    <property type="term" value="F:acyltransferase activity, transferring groups other than amino-acyl groups"/>
    <property type="evidence" value="ECO:0007669"/>
    <property type="project" value="InterPro"/>
</dbReference>
<dbReference type="KEGG" id="shv:AAT16_02365"/>
<evidence type="ECO:0000313" key="2">
    <source>
        <dbReference type="EMBL" id="AKG73161.1"/>
    </source>
</evidence>
<dbReference type="SUPFAM" id="SSF55729">
    <property type="entry name" value="Acyl-CoA N-acyltransferases (Nat)"/>
    <property type="match status" value="1"/>
</dbReference>
<dbReference type="EMBL" id="CP011366">
    <property type="protein sequence ID" value="AKG73161.1"/>
    <property type="molecule type" value="Genomic_DNA"/>
</dbReference>